<sequence length="59" mass="6591">MHQIDPAANLEGTPPTIQHDIRGAPTEERYMRIEQLAVLMLANNAGAPKQLKSASQRFY</sequence>
<evidence type="ECO:0000313" key="3">
    <source>
        <dbReference type="Proteomes" id="UP000510686"/>
    </source>
</evidence>
<evidence type="ECO:0000256" key="1">
    <source>
        <dbReference type="SAM" id="MobiDB-lite"/>
    </source>
</evidence>
<gene>
    <name evidence="2" type="ORF">G6M90_00g047370</name>
</gene>
<name>A0A7D5YSW6_9HYPO</name>
<dbReference type="Proteomes" id="UP000510686">
    <property type="component" value="Chromosome 2"/>
</dbReference>
<dbReference type="GeneID" id="90967733"/>
<dbReference type="RefSeq" id="XP_065986511.1">
    <property type="nucleotide sequence ID" value="XM_066130428.1"/>
</dbReference>
<keyword evidence="3" id="KW-1185">Reference proteome</keyword>
<dbReference type="AlphaFoldDB" id="A0A7D5YSW6"/>
<dbReference type="KEGG" id="mbrn:90967733"/>
<proteinExistence type="predicted"/>
<protein>
    <submittedName>
        <fullName evidence="2">Uncharacterized protein</fullName>
    </submittedName>
</protein>
<organism evidence="2 3">
    <name type="scientific">Metarhizium brunneum</name>
    <dbReference type="NCBI Taxonomy" id="500148"/>
    <lineage>
        <taxon>Eukaryota</taxon>
        <taxon>Fungi</taxon>
        <taxon>Dikarya</taxon>
        <taxon>Ascomycota</taxon>
        <taxon>Pezizomycotina</taxon>
        <taxon>Sordariomycetes</taxon>
        <taxon>Hypocreomycetidae</taxon>
        <taxon>Hypocreales</taxon>
        <taxon>Clavicipitaceae</taxon>
        <taxon>Metarhizium</taxon>
    </lineage>
</organism>
<reference evidence="2 3" key="1">
    <citation type="submission" date="2020-07" db="EMBL/GenBank/DDBJ databases">
        <title>Telomere length de novo assembly of all 7 chromosomes of the fungus, Metarhizium brunneum, using a novel assembly pipeline.</title>
        <authorList>
            <person name="Saud z."/>
            <person name="Kortsinoglou A."/>
            <person name="Kouvelis V.N."/>
            <person name="Butt T.M."/>
        </authorList>
    </citation>
    <scope>NUCLEOTIDE SEQUENCE [LARGE SCALE GENOMIC DNA]</scope>
    <source>
        <strain evidence="2 3">4556</strain>
    </source>
</reference>
<evidence type="ECO:0000313" key="2">
    <source>
        <dbReference type="EMBL" id="QLI68081.1"/>
    </source>
</evidence>
<feature type="region of interest" description="Disordered" evidence="1">
    <location>
        <begin position="1"/>
        <end position="21"/>
    </location>
</feature>
<accession>A0A7D5YSW6</accession>
<dbReference type="EMBL" id="CP058933">
    <property type="protein sequence ID" value="QLI68081.1"/>
    <property type="molecule type" value="Genomic_DNA"/>
</dbReference>